<dbReference type="HOGENOM" id="CLU_914799_0_0_0"/>
<sequence>MGNKSGSVKEKFSTALSALVERVKLDRSILAAILCGSLSHDTVWEKSDIDLVLVTADEKKRPELGLSLYADGINVHAILMPRAEFRKTAEGAIRNSFQHSMLAKGRLLYTHDETITALCEQLRAIGERDTQLQLLSAASHALPSVYKANKWFLTRGDLDYTALWILYSANSLARVEVLEARRLLDREALPVAMELNPTFFKTVYTDMLNAKKTVKSVQAALCAIDSYLAKRAPAIFAPVIDHLREVREARSATEIENYFERTFGIRGVSGVCEYLADQGILGKAPLPVRLTKNSNIDVEELAFFYAGEASDDW</sequence>
<dbReference type="Pfam" id="PF18765">
    <property type="entry name" value="Polbeta"/>
    <property type="match status" value="1"/>
</dbReference>
<dbReference type="Gene3D" id="3.30.460.10">
    <property type="entry name" value="Beta Polymerase, domain 2"/>
    <property type="match status" value="1"/>
</dbReference>
<dbReference type="InterPro" id="IPR041633">
    <property type="entry name" value="Polbeta"/>
</dbReference>
<gene>
    <name evidence="2" type="ordered locus">Acid_1815</name>
</gene>
<evidence type="ECO:0000259" key="1">
    <source>
        <dbReference type="Pfam" id="PF18765"/>
    </source>
</evidence>
<proteinExistence type="predicted"/>
<protein>
    <recommendedName>
        <fullName evidence="1">Polymerase beta nucleotidyltransferase domain-containing protein</fullName>
    </recommendedName>
</protein>
<reference evidence="2" key="1">
    <citation type="submission" date="2006-10" db="EMBL/GenBank/DDBJ databases">
        <title>Complete sequence of Solibacter usitatus Ellin6076.</title>
        <authorList>
            <consortium name="US DOE Joint Genome Institute"/>
            <person name="Copeland A."/>
            <person name="Lucas S."/>
            <person name="Lapidus A."/>
            <person name="Barry K."/>
            <person name="Detter J.C."/>
            <person name="Glavina del Rio T."/>
            <person name="Hammon N."/>
            <person name="Israni S."/>
            <person name="Dalin E."/>
            <person name="Tice H."/>
            <person name="Pitluck S."/>
            <person name="Thompson L.S."/>
            <person name="Brettin T."/>
            <person name="Bruce D."/>
            <person name="Han C."/>
            <person name="Tapia R."/>
            <person name="Gilna P."/>
            <person name="Schmutz J."/>
            <person name="Larimer F."/>
            <person name="Land M."/>
            <person name="Hauser L."/>
            <person name="Kyrpides N."/>
            <person name="Mikhailova N."/>
            <person name="Janssen P.H."/>
            <person name="Kuske C.R."/>
            <person name="Richardson P."/>
        </authorList>
    </citation>
    <scope>NUCLEOTIDE SEQUENCE</scope>
    <source>
        <strain evidence="2">Ellin6076</strain>
    </source>
</reference>
<dbReference type="eggNOG" id="COG1708">
    <property type="taxonomic scope" value="Bacteria"/>
</dbReference>
<organism evidence="2">
    <name type="scientific">Solibacter usitatus (strain Ellin6076)</name>
    <dbReference type="NCBI Taxonomy" id="234267"/>
    <lineage>
        <taxon>Bacteria</taxon>
        <taxon>Pseudomonadati</taxon>
        <taxon>Acidobacteriota</taxon>
        <taxon>Terriglobia</taxon>
        <taxon>Bryobacterales</taxon>
        <taxon>Solibacteraceae</taxon>
        <taxon>Candidatus Solibacter</taxon>
    </lineage>
</organism>
<dbReference type="KEGG" id="sus:Acid_1815"/>
<dbReference type="EMBL" id="CP000473">
    <property type="protein sequence ID" value="ABJ82805.1"/>
    <property type="molecule type" value="Genomic_DNA"/>
</dbReference>
<dbReference type="InterPro" id="IPR043519">
    <property type="entry name" value="NT_sf"/>
</dbReference>
<accession>Q027K2</accession>
<dbReference type="OrthoDB" id="2539715at2"/>
<name>Q027K2_SOLUE</name>
<dbReference type="STRING" id="234267.Acid_1815"/>
<evidence type="ECO:0000313" key="2">
    <source>
        <dbReference type="EMBL" id="ABJ82805.1"/>
    </source>
</evidence>
<feature type="domain" description="Polymerase beta nucleotidyltransferase" evidence="1">
    <location>
        <begin position="24"/>
        <end position="113"/>
    </location>
</feature>
<dbReference type="InParanoid" id="Q027K2"/>
<dbReference type="AlphaFoldDB" id="Q027K2"/>
<dbReference type="SUPFAM" id="SSF81301">
    <property type="entry name" value="Nucleotidyltransferase"/>
    <property type="match status" value="1"/>
</dbReference>